<dbReference type="AlphaFoldDB" id="A0A6J4TWQ8"/>
<feature type="transmembrane region" description="Helical" evidence="1">
    <location>
        <begin position="182"/>
        <end position="202"/>
    </location>
</feature>
<evidence type="ECO:0000313" key="3">
    <source>
        <dbReference type="EMBL" id="CAA9532968.1"/>
    </source>
</evidence>
<name>A0A6J4TWQ8_9ACTN</name>
<keyword evidence="2" id="KW-0732">Signal</keyword>
<proteinExistence type="predicted"/>
<keyword evidence="1" id="KW-0472">Membrane</keyword>
<dbReference type="EMBL" id="CADCVT010000433">
    <property type="protein sequence ID" value="CAA9532968.1"/>
    <property type="molecule type" value="Genomic_DNA"/>
</dbReference>
<evidence type="ECO:0000256" key="2">
    <source>
        <dbReference type="SAM" id="SignalP"/>
    </source>
</evidence>
<sequence>MRRSALLATLALGATAAPATAHEGNPDFESLVTRTPDVPGLRVQVVNGDDSLQLVDDGLEQTVVVVGYEDEPYVRFRPGGVVEVNRSSTATYLNTERYDGADVPDGIDPKAAPRWKAVARNGRFVFHDHRIHWMNEQDPPKIADRSKRQKVFDWKVPLRAGSRDATIDGTLFWRGSSAEAPVAAYVVGGVLILGSIMLVPLVRRRRRRAAAETGPREEAW</sequence>
<protein>
    <submittedName>
        <fullName evidence="3">Uncharacterized protein</fullName>
    </submittedName>
</protein>
<feature type="signal peptide" evidence="2">
    <location>
        <begin position="1"/>
        <end position="21"/>
    </location>
</feature>
<keyword evidence="1" id="KW-0812">Transmembrane</keyword>
<gene>
    <name evidence="3" type="ORF">AVDCRST_MAG85-3840</name>
</gene>
<feature type="chain" id="PRO_5026975772" evidence="2">
    <location>
        <begin position="22"/>
        <end position="220"/>
    </location>
</feature>
<accession>A0A6J4TWQ8</accession>
<evidence type="ECO:0000256" key="1">
    <source>
        <dbReference type="SAM" id="Phobius"/>
    </source>
</evidence>
<organism evidence="3">
    <name type="scientific">uncultured Solirubrobacteraceae bacterium</name>
    <dbReference type="NCBI Taxonomy" id="1162706"/>
    <lineage>
        <taxon>Bacteria</taxon>
        <taxon>Bacillati</taxon>
        <taxon>Actinomycetota</taxon>
        <taxon>Thermoleophilia</taxon>
        <taxon>Solirubrobacterales</taxon>
        <taxon>Solirubrobacteraceae</taxon>
        <taxon>environmental samples</taxon>
    </lineage>
</organism>
<keyword evidence="1" id="KW-1133">Transmembrane helix</keyword>
<reference evidence="3" key="1">
    <citation type="submission" date="2020-02" db="EMBL/GenBank/DDBJ databases">
        <authorList>
            <person name="Meier V. D."/>
        </authorList>
    </citation>
    <scope>NUCLEOTIDE SEQUENCE</scope>
    <source>
        <strain evidence="3">AVDCRST_MAG85</strain>
    </source>
</reference>